<dbReference type="EMBL" id="AAZO01000733">
    <property type="status" value="NOT_ANNOTATED_CDS"/>
    <property type="molecule type" value="Genomic_DNA"/>
</dbReference>
<reference evidence="2" key="1">
    <citation type="submission" date="2007-04" db="EMBL/GenBank/DDBJ databases">
        <title>Annotation of Pediculus humanus corporis strain USDA.</title>
        <authorList>
            <person name="Kirkness E."/>
            <person name="Hannick L."/>
            <person name="Hass B."/>
            <person name="Bruggner R."/>
            <person name="Lawson D."/>
            <person name="Bidwell S."/>
            <person name="Joardar V."/>
            <person name="Caler E."/>
            <person name="Walenz B."/>
            <person name="Inman J."/>
            <person name="Schobel S."/>
            <person name="Galinsky K."/>
            <person name="Amedeo P."/>
            <person name="Strausberg R."/>
        </authorList>
    </citation>
    <scope>NUCLEOTIDE SEQUENCE</scope>
    <source>
        <strain evidence="2">USDA</strain>
    </source>
</reference>
<reference evidence="3" key="3">
    <citation type="submission" date="2021-02" db="UniProtKB">
        <authorList>
            <consortium name="EnsemblMetazoa"/>
        </authorList>
    </citation>
    <scope>IDENTIFICATION</scope>
    <source>
        <strain evidence="3">USDA</strain>
    </source>
</reference>
<dbReference type="KEGG" id="phu:Phum_PHUM062650"/>
<dbReference type="VEuPathDB" id="VectorBase:PHUM062650"/>
<dbReference type="Proteomes" id="UP000009046">
    <property type="component" value="Unassembled WGS sequence"/>
</dbReference>
<proteinExistence type="predicted"/>
<evidence type="ECO:0000313" key="2">
    <source>
        <dbReference type="EMBL" id="EEB10748.1"/>
    </source>
</evidence>
<dbReference type="AlphaFoldDB" id="E0VBJ2"/>
<name>E0VBJ2_PEDHC</name>
<evidence type="ECO:0000256" key="1">
    <source>
        <dbReference type="SAM" id="SignalP"/>
    </source>
</evidence>
<organism>
    <name type="scientific">Pediculus humanus subsp. corporis</name>
    <name type="common">Body louse</name>
    <dbReference type="NCBI Taxonomy" id="121224"/>
    <lineage>
        <taxon>Eukaryota</taxon>
        <taxon>Metazoa</taxon>
        <taxon>Ecdysozoa</taxon>
        <taxon>Arthropoda</taxon>
        <taxon>Hexapoda</taxon>
        <taxon>Insecta</taxon>
        <taxon>Pterygota</taxon>
        <taxon>Neoptera</taxon>
        <taxon>Paraneoptera</taxon>
        <taxon>Psocodea</taxon>
        <taxon>Troctomorpha</taxon>
        <taxon>Phthiraptera</taxon>
        <taxon>Anoplura</taxon>
        <taxon>Pediculidae</taxon>
        <taxon>Pediculus</taxon>
    </lineage>
</organism>
<evidence type="ECO:0000313" key="3">
    <source>
        <dbReference type="EnsemblMetazoa" id="PHUM062650-PA"/>
    </source>
</evidence>
<sequence length="45" mass="5146">MKSLWYCCFVLLLVATVAVECKSLENFFGETNVPYSTTRPRSGRK</sequence>
<reference evidence="2" key="2">
    <citation type="submission" date="2007-04" db="EMBL/GenBank/DDBJ databases">
        <title>The genome of the human body louse.</title>
        <authorList>
            <consortium name="The Human Body Louse Genome Consortium"/>
            <person name="Kirkness E."/>
            <person name="Walenz B."/>
            <person name="Hass B."/>
            <person name="Bruggner R."/>
            <person name="Strausberg R."/>
        </authorList>
    </citation>
    <scope>NUCLEOTIDE SEQUENCE</scope>
    <source>
        <strain evidence="2">USDA</strain>
    </source>
</reference>
<keyword evidence="4" id="KW-1185">Reference proteome</keyword>
<dbReference type="EnsemblMetazoa" id="PHUM062650-RA">
    <property type="protein sequence ID" value="PHUM062650-PA"/>
    <property type="gene ID" value="PHUM062650"/>
</dbReference>
<dbReference type="RefSeq" id="XP_002423486.1">
    <property type="nucleotide sequence ID" value="XM_002423441.1"/>
</dbReference>
<evidence type="ECO:0000313" key="4">
    <source>
        <dbReference type="Proteomes" id="UP000009046"/>
    </source>
</evidence>
<dbReference type="CTD" id="8231019"/>
<dbReference type="EMBL" id="DS235031">
    <property type="protein sequence ID" value="EEB10748.1"/>
    <property type="molecule type" value="Genomic_DNA"/>
</dbReference>
<dbReference type="InParanoid" id="E0VBJ2"/>
<gene>
    <name evidence="3" type="primary">8231019</name>
    <name evidence="2" type="ORF">Phum_PHUM062650</name>
</gene>
<keyword evidence="1" id="KW-0732">Signal</keyword>
<dbReference type="GeneID" id="8231019"/>
<protein>
    <submittedName>
        <fullName evidence="2 3">Uncharacterized protein</fullName>
    </submittedName>
</protein>
<dbReference type="HOGENOM" id="CLU_3208178_0_0_1"/>
<accession>E0VBJ2</accession>
<feature type="chain" id="PRO_5014570036" evidence="1">
    <location>
        <begin position="24"/>
        <end position="45"/>
    </location>
</feature>
<feature type="signal peptide" evidence="1">
    <location>
        <begin position="1"/>
        <end position="23"/>
    </location>
</feature>